<evidence type="ECO:0000313" key="3">
    <source>
        <dbReference type="Proteomes" id="UP000663292"/>
    </source>
</evidence>
<evidence type="ECO:0000313" key="2">
    <source>
        <dbReference type="EMBL" id="QSG13983.1"/>
    </source>
</evidence>
<feature type="compositionally biased region" description="Basic and acidic residues" evidence="1">
    <location>
        <begin position="21"/>
        <end position="31"/>
    </location>
</feature>
<name>A0A897NT60_9EURY</name>
<organism evidence="2 3">
    <name type="scientific">Halapricum desulfuricans</name>
    <dbReference type="NCBI Taxonomy" id="2841257"/>
    <lineage>
        <taxon>Archaea</taxon>
        <taxon>Methanobacteriati</taxon>
        <taxon>Methanobacteriota</taxon>
        <taxon>Stenosarchaea group</taxon>
        <taxon>Halobacteria</taxon>
        <taxon>Halobacteriales</taxon>
        <taxon>Haloarculaceae</taxon>
        <taxon>Halapricum</taxon>
    </lineage>
</organism>
<feature type="region of interest" description="Disordered" evidence="1">
    <location>
        <begin position="14"/>
        <end position="37"/>
    </location>
</feature>
<keyword evidence="3" id="KW-1185">Reference proteome</keyword>
<gene>
    <name evidence="2" type="ORF">HSEST_0434</name>
</gene>
<sequence>MDEKTEQLRDIFVDVAEEETVTERQKEERGSLTDADEGAVDDRLVEVIGEMRQRYDFETDCETATLVRIVRGFYEGANDEALASELDLDPETVRIARMDLHLVGESDTDAPFELATLRDLLVEDADEETIAAELDADEGAIDRYRRVAAAQNRARRTSQRYRTAFEEVLTDADLSIQHTASVQEDGLEEATEDMEVDVSF</sequence>
<dbReference type="Proteomes" id="UP000663292">
    <property type="component" value="Chromosome"/>
</dbReference>
<reference evidence="2 3" key="1">
    <citation type="submission" date="2020-11" db="EMBL/GenBank/DDBJ databases">
        <title>Carbohydrate-dependent, anaerobic sulfur respiration: A novel catabolism in halophilic archaea.</title>
        <authorList>
            <person name="Sorokin D.Y."/>
            <person name="Messina E."/>
            <person name="Smedile F."/>
            <person name="La Cono V."/>
            <person name="Hallsworth J.E."/>
            <person name="Yakimov M.M."/>
        </authorList>
    </citation>
    <scope>NUCLEOTIDE SEQUENCE [LARGE SCALE GENOMIC DNA]</scope>
    <source>
        <strain evidence="2 3">HSR-Est</strain>
    </source>
</reference>
<proteinExistence type="predicted"/>
<dbReference type="AlphaFoldDB" id="A0A897NT60"/>
<dbReference type="GeneID" id="68857074"/>
<protein>
    <submittedName>
        <fullName evidence="2">Putative transcriptional regulator, contains HTH domain</fullName>
    </submittedName>
</protein>
<accession>A0A897NT60</accession>
<evidence type="ECO:0000256" key="1">
    <source>
        <dbReference type="SAM" id="MobiDB-lite"/>
    </source>
</evidence>
<dbReference type="RefSeq" id="WP_229121932.1">
    <property type="nucleotide sequence ID" value="NZ_CP064791.1"/>
</dbReference>
<dbReference type="EMBL" id="CP064791">
    <property type="protein sequence ID" value="QSG13983.1"/>
    <property type="molecule type" value="Genomic_DNA"/>
</dbReference>